<gene>
    <name evidence="3" type="ORF">BN381_10199</name>
</gene>
<evidence type="ECO:0008006" key="5">
    <source>
        <dbReference type="Google" id="ProtNLM"/>
    </source>
</evidence>
<dbReference type="eggNOG" id="COG5617">
    <property type="taxonomic scope" value="Bacteria"/>
</dbReference>
<dbReference type="OrthoDB" id="5240474at2"/>
<evidence type="ECO:0000313" key="3">
    <source>
        <dbReference type="EMBL" id="CCM61968.1"/>
    </source>
</evidence>
<feature type="transmembrane region" description="Helical" evidence="2">
    <location>
        <begin position="401"/>
        <end position="418"/>
    </location>
</feature>
<keyword evidence="2" id="KW-0812">Transmembrane</keyword>
<feature type="transmembrane region" description="Helical" evidence="2">
    <location>
        <begin position="282"/>
        <end position="312"/>
    </location>
</feature>
<dbReference type="RefSeq" id="WP_012222899.1">
    <property type="nucleotide sequence ID" value="NZ_HG422565.1"/>
</dbReference>
<accession>R4YVW7</accession>
<dbReference type="AlphaFoldDB" id="R4YVW7"/>
<organism evidence="3 4">
    <name type="scientific">Candidatus Neomicrothrix parvicella RN1</name>
    <dbReference type="NCBI Taxonomy" id="1229780"/>
    <lineage>
        <taxon>Bacteria</taxon>
        <taxon>Bacillati</taxon>
        <taxon>Actinomycetota</taxon>
        <taxon>Acidimicrobiia</taxon>
        <taxon>Acidimicrobiales</taxon>
        <taxon>Microthrixaceae</taxon>
        <taxon>Candidatus Neomicrothrix</taxon>
    </lineage>
</organism>
<feature type="region of interest" description="Disordered" evidence="1">
    <location>
        <begin position="918"/>
        <end position="976"/>
    </location>
</feature>
<feature type="transmembrane region" description="Helical" evidence="2">
    <location>
        <begin position="57"/>
        <end position="74"/>
    </location>
</feature>
<keyword evidence="4" id="KW-1185">Reference proteome</keyword>
<feature type="compositionally biased region" description="Acidic residues" evidence="1">
    <location>
        <begin position="967"/>
        <end position="976"/>
    </location>
</feature>
<name>R4YVW7_9ACTN</name>
<evidence type="ECO:0000256" key="1">
    <source>
        <dbReference type="SAM" id="MobiDB-lite"/>
    </source>
</evidence>
<dbReference type="STRING" id="1229780.BN381_10199"/>
<dbReference type="EMBL" id="CANL01000001">
    <property type="protein sequence ID" value="CCM61968.1"/>
    <property type="molecule type" value="Genomic_DNA"/>
</dbReference>
<feature type="transmembrane region" description="Helical" evidence="2">
    <location>
        <begin position="146"/>
        <end position="164"/>
    </location>
</feature>
<dbReference type="Proteomes" id="UP000018291">
    <property type="component" value="Unassembled WGS sequence"/>
</dbReference>
<evidence type="ECO:0000313" key="4">
    <source>
        <dbReference type="Proteomes" id="UP000018291"/>
    </source>
</evidence>
<protein>
    <recommendedName>
        <fullName evidence="5">Membrane protein 6-pyruvoyl-tetrahydropterin synthase-related domain-containing protein</fullName>
    </recommendedName>
</protein>
<comment type="caution">
    <text evidence="3">The sequence shown here is derived from an EMBL/GenBank/DDBJ whole genome shotgun (WGS) entry which is preliminary data.</text>
</comment>
<keyword evidence="2" id="KW-1133">Transmembrane helix</keyword>
<sequence length="976" mass="104752">MTDVVDPPAPAAPAQDQTPAGISELELEHGAPRNPTAGEADRRLLPTWPSGFDAAQAANYVVLAACTIFIFATLNRGGGLLSTSTPTGGDMGAHVWGPDYLKDILLPSLRLSGWSQDWYAGFPAYTFYMVVPALAIVMLDAGLPPLIGLPLLVVLVPGLVYGWSMFTARLARAAMLVAAVVILPLCVDVDPNVAFKLVSVSGLLAMPWAAFFLGTSLRLRFPGPMLMSMAALAFVWDSHFTIYGGNVASTMAGEFSFSIAFAVTLVFLGVVARGLSTGRHRAIAATLLGLVALCHVIPLFFAVGATAMMFLLRPGWRQMKWLMVVMPTGALLSAFWIVPFYLRSDYLNDMGWEKVGPAVNGAASTYWQYLLPNAMPYHEIIFGLAVIGAVLSIVRANRAGLTFALWSLFGVGGFILMPQGRFWNARVLPFYILSLDLLAAVAVTLLIGALAAFVTKRERLQPVVSGILAGAAVITVFLAVGLPIGLPPSAKSTSVNAPTVVEDQSSVPQLSGHQFGPFLSTQSNKATGWASWNFGGLQAKERYPEYSALMSTMARVGKERGCGRAMWEYYKQIEDYGTPMAPMLLPYFTDGCIGSMEGLYFEASMTTPFHFLNQSLLSKEPSRPQRDLPYEDLDVAEGVKRLQLYGVKYYLSRSEEATQQARALTEGPDAPLTEVAEVPSQNLAGDSGVLSEPWVVFEVAGSELVSGLDHEPIVMTDVAADHAHWLDPTVAWYGDTANWSTFLAADGPKDWTRVRCGARADEVGPESPYGFACQGAVPGTPITPAKVSNIVVEQQSMSFTVDQVGKPVLVKTSYFPNWRADGAEGPYRVAPNLMVVVPTQKNVSLSYGRSGVEWLGMALSLAGVVIVVLLLVVRTPRFPRAWQFAGDAEPGDPTPREALVETGHSMLRRNIRVLARISRSDPVGPIDGPPPAAGNGPVIGDQPDGGTDPDATAEPSPDWMISAQEPAEIDGDPPPA</sequence>
<feature type="transmembrane region" description="Helical" evidence="2">
    <location>
        <begin position="255"/>
        <end position="276"/>
    </location>
</feature>
<feature type="transmembrane region" description="Helical" evidence="2">
    <location>
        <begin position="466"/>
        <end position="486"/>
    </location>
</feature>
<feature type="transmembrane region" description="Helical" evidence="2">
    <location>
        <begin position="375"/>
        <end position="394"/>
    </location>
</feature>
<feature type="transmembrane region" description="Helical" evidence="2">
    <location>
        <begin position="854"/>
        <end position="873"/>
    </location>
</feature>
<feature type="transmembrane region" description="Helical" evidence="2">
    <location>
        <begin position="118"/>
        <end position="139"/>
    </location>
</feature>
<evidence type="ECO:0000256" key="2">
    <source>
        <dbReference type="SAM" id="Phobius"/>
    </source>
</evidence>
<keyword evidence="2" id="KW-0472">Membrane</keyword>
<feature type="transmembrane region" description="Helical" evidence="2">
    <location>
        <begin position="194"/>
        <end position="213"/>
    </location>
</feature>
<dbReference type="HOGENOM" id="CLU_304355_0_0_11"/>
<feature type="transmembrane region" description="Helical" evidence="2">
    <location>
        <begin position="321"/>
        <end position="342"/>
    </location>
</feature>
<reference evidence="3 4" key="1">
    <citation type="journal article" date="2013" name="ISME J.">
        <title>Metabolic model for the filamentous 'Candidatus Microthrix parvicella' based on genomic and metagenomic analyses.</title>
        <authorList>
            <person name="Jon McIlroy S."/>
            <person name="Kristiansen R."/>
            <person name="Albertsen M."/>
            <person name="Michael Karst S."/>
            <person name="Rossetti S."/>
            <person name="Lund Nielsen J."/>
            <person name="Tandoi V."/>
            <person name="James Seviour R."/>
            <person name="Nielsen P.H."/>
        </authorList>
    </citation>
    <scope>NUCLEOTIDE SEQUENCE [LARGE SCALE GENOMIC DNA]</scope>
    <source>
        <strain evidence="3 4">RN1</strain>
    </source>
</reference>
<proteinExistence type="predicted"/>
<feature type="transmembrane region" description="Helical" evidence="2">
    <location>
        <begin position="430"/>
        <end position="454"/>
    </location>
</feature>
<feature type="transmembrane region" description="Helical" evidence="2">
    <location>
        <begin position="170"/>
        <end position="187"/>
    </location>
</feature>